<feature type="compositionally biased region" description="Gly residues" evidence="4">
    <location>
        <begin position="188"/>
        <end position="198"/>
    </location>
</feature>
<evidence type="ECO:0000313" key="6">
    <source>
        <dbReference type="EMBL" id="SZX75472.1"/>
    </source>
</evidence>
<evidence type="ECO:0000256" key="2">
    <source>
        <dbReference type="ARBA" id="ARBA00011022"/>
    </source>
</evidence>
<evidence type="ECO:0008006" key="8">
    <source>
        <dbReference type="Google" id="ProtNLM"/>
    </source>
</evidence>
<keyword evidence="3" id="KW-0539">Nucleus</keyword>
<accession>A0A383WE75</accession>
<feature type="compositionally biased region" description="Low complexity" evidence="4">
    <location>
        <begin position="17"/>
        <end position="32"/>
    </location>
</feature>
<dbReference type="GO" id="GO:0030686">
    <property type="term" value="C:90S preribosome"/>
    <property type="evidence" value="ECO:0007669"/>
    <property type="project" value="InterPro"/>
</dbReference>
<dbReference type="EMBL" id="FNXT01001234">
    <property type="protein sequence ID" value="SZX75472.1"/>
    <property type="molecule type" value="Genomic_DNA"/>
</dbReference>
<feature type="compositionally biased region" description="Basic residues" evidence="4">
    <location>
        <begin position="63"/>
        <end position="75"/>
    </location>
</feature>
<dbReference type="Pfam" id="PF15341">
    <property type="entry name" value="SLX9"/>
    <property type="match status" value="1"/>
</dbReference>
<organism evidence="6 7">
    <name type="scientific">Tetradesmus obliquus</name>
    <name type="common">Green alga</name>
    <name type="synonym">Acutodesmus obliquus</name>
    <dbReference type="NCBI Taxonomy" id="3088"/>
    <lineage>
        <taxon>Eukaryota</taxon>
        <taxon>Viridiplantae</taxon>
        <taxon>Chlorophyta</taxon>
        <taxon>core chlorophytes</taxon>
        <taxon>Chlorophyceae</taxon>
        <taxon>CS clade</taxon>
        <taxon>Sphaeropleales</taxon>
        <taxon>Scenedesmaceae</taxon>
        <taxon>Tetradesmus</taxon>
    </lineage>
</organism>
<keyword evidence="7" id="KW-1185">Reference proteome</keyword>
<dbReference type="InterPro" id="IPR028160">
    <property type="entry name" value="Slx9-like"/>
</dbReference>
<dbReference type="GO" id="GO:0000462">
    <property type="term" value="P:maturation of SSU-rRNA from tricistronic rRNA transcript (SSU-rRNA, 5.8S rRNA, LSU-rRNA)"/>
    <property type="evidence" value="ECO:0007669"/>
    <property type="project" value="InterPro"/>
</dbReference>
<dbReference type="GO" id="GO:0030688">
    <property type="term" value="C:preribosome, small subunit precursor"/>
    <property type="evidence" value="ECO:0007669"/>
    <property type="project" value="InterPro"/>
</dbReference>
<feature type="compositionally biased region" description="Low complexity" evidence="4">
    <location>
        <begin position="101"/>
        <end position="112"/>
    </location>
</feature>
<feature type="region of interest" description="Disordered" evidence="4">
    <location>
        <begin position="16"/>
        <end position="42"/>
    </location>
</feature>
<reference evidence="6 7" key="1">
    <citation type="submission" date="2016-10" db="EMBL/GenBank/DDBJ databases">
        <authorList>
            <person name="Cai Z."/>
        </authorList>
    </citation>
    <scope>NUCLEOTIDE SEQUENCE [LARGE SCALE GENOMIC DNA]</scope>
</reference>
<evidence type="ECO:0000256" key="4">
    <source>
        <dbReference type="SAM" id="MobiDB-lite"/>
    </source>
</evidence>
<sequence>MVKKKVGGAHRYKALQAAGGSSSAADADAAAGPKPPQHLQKKITRKVKFFEKVAQSSASAALHAKKGVKKKRCKAKSALPDLRSLAGELEQLAGLQESDNQQQGQQQQQQQQRSGKGTKSSIKRSKARLAVGISEMQRLQQVMQHPMYKADPIQAITNHLNATMPVAPQPPKQRQGQQGAKKKKKSKGGGGGVADMQS</sequence>
<name>A0A383WE75_TETOB</name>
<protein>
    <recommendedName>
        <fullName evidence="8">Ribosome biogenesis protein SLX9</fullName>
    </recommendedName>
</protein>
<comment type="subcellular location">
    <subcellularLocation>
        <location evidence="1">Nucleus</location>
        <location evidence="1">Nucleolus</location>
    </subcellularLocation>
</comment>
<gene>
    <name evidence="6" type="ORF">BQ4739_LOCUS15764</name>
    <name evidence="5" type="ORF">BQ4739_LOCUS308</name>
</gene>
<dbReference type="PANTHER" id="PTHR31109">
    <property type="entry name" value="PROTEIN FAM207A"/>
    <property type="match status" value="1"/>
</dbReference>
<evidence type="ECO:0000313" key="7">
    <source>
        <dbReference type="Proteomes" id="UP000256970"/>
    </source>
</evidence>
<comment type="similarity">
    <text evidence="2">Belongs to the SLX9 family.</text>
</comment>
<dbReference type="PANTHER" id="PTHR31109:SF2">
    <property type="entry name" value="RIBOSOME BIOGENESIS PROTEIN SLX9 HOMOLOG"/>
    <property type="match status" value="1"/>
</dbReference>
<evidence type="ECO:0000256" key="3">
    <source>
        <dbReference type="ARBA" id="ARBA00023242"/>
    </source>
</evidence>
<dbReference type="STRING" id="3088.A0A383WE75"/>
<dbReference type="AlphaFoldDB" id="A0A383WE75"/>
<proteinExistence type="inferred from homology"/>
<feature type="region of interest" description="Disordered" evidence="4">
    <location>
        <begin position="60"/>
        <end position="79"/>
    </location>
</feature>
<feature type="region of interest" description="Disordered" evidence="4">
    <location>
        <begin position="90"/>
        <end position="132"/>
    </location>
</feature>
<dbReference type="Proteomes" id="UP000256970">
    <property type="component" value="Unassembled WGS sequence"/>
</dbReference>
<dbReference type="GO" id="GO:0005730">
    <property type="term" value="C:nucleolus"/>
    <property type="evidence" value="ECO:0007669"/>
    <property type="project" value="UniProtKB-SubCell"/>
</dbReference>
<dbReference type="EMBL" id="FNXT01000018">
    <property type="protein sequence ID" value="SZX59689.1"/>
    <property type="molecule type" value="Genomic_DNA"/>
</dbReference>
<evidence type="ECO:0000256" key="1">
    <source>
        <dbReference type="ARBA" id="ARBA00004604"/>
    </source>
</evidence>
<feature type="region of interest" description="Disordered" evidence="4">
    <location>
        <begin position="154"/>
        <end position="198"/>
    </location>
</feature>
<evidence type="ECO:0000313" key="5">
    <source>
        <dbReference type="EMBL" id="SZX59689.1"/>
    </source>
</evidence>